<evidence type="ECO:0000313" key="1">
    <source>
        <dbReference type="EMBL" id="MEE8657766.1"/>
    </source>
</evidence>
<dbReference type="EMBL" id="JAWJZY010000001">
    <property type="protein sequence ID" value="MEE8657766.1"/>
    <property type="molecule type" value="Genomic_DNA"/>
</dbReference>
<gene>
    <name evidence="1" type="ORF">DOFOFD_01890</name>
</gene>
<reference evidence="1 2" key="1">
    <citation type="submission" date="2023-10" db="EMBL/GenBank/DDBJ databases">
        <title>Sorlinia euscelidii gen. nov., sp. nov., an acetic acid bacteria isolated from the gut of Euscelidius variegatus emitter.</title>
        <authorList>
            <person name="Michoud G."/>
            <person name="Marasco R."/>
            <person name="Seferji K."/>
            <person name="Gonella E."/>
            <person name="Garuglieri E."/>
            <person name="Alma A."/>
            <person name="Mapelli F."/>
            <person name="Borin S."/>
            <person name="Daffonchio D."/>
            <person name="Crotti E."/>
        </authorList>
    </citation>
    <scope>NUCLEOTIDE SEQUENCE [LARGE SCALE GENOMIC DNA]</scope>
    <source>
        <strain evidence="1 2">EV16P</strain>
    </source>
</reference>
<evidence type="ECO:0000313" key="2">
    <source>
        <dbReference type="Proteomes" id="UP001312908"/>
    </source>
</evidence>
<proteinExistence type="predicted"/>
<organism evidence="1 2">
    <name type="scientific">Sorlinia euscelidii</name>
    <dbReference type="NCBI Taxonomy" id="3081148"/>
    <lineage>
        <taxon>Bacteria</taxon>
        <taxon>Pseudomonadati</taxon>
        <taxon>Pseudomonadota</taxon>
        <taxon>Alphaproteobacteria</taxon>
        <taxon>Acetobacterales</taxon>
        <taxon>Acetobacteraceae</taxon>
        <taxon>Sorlinia</taxon>
    </lineage>
</organism>
<protein>
    <submittedName>
        <fullName evidence="1">Uncharacterized protein</fullName>
    </submittedName>
</protein>
<name>A0ABU7U0E5_9PROT</name>
<accession>A0ABU7U0E5</accession>
<keyword evidence="2" id="KW-1185">Reference proteome</keyword>
<sequence length="479" mass="53073">MKRPVLLTSLCGTLVILGYAGVRHEANAELKRGISNFYAHLPPGVTFTYKKAYPRILFRGAAFTQVKISDAHVTFTADRLLINAPSGAPRTGLHFKLMTAIRPHFELRQRMGASWLQIRAEADGLRLRDVTLPPIDADDHHPVDVKTLIATRLGQLTTDHLHGRAVTDQGDGPDGVAAATAARHSMSFKAAWLDLRGINHAVSTITEARNIRITSLRGRPPPDGTPSREVAEVEIAYLRNVAFDAPDEIRKMLGLPTSDLTALCPTLTGRSSFGKLVFSQGNLRGHIDPFHFETTLDGDILRTVAPPMQIKTDVGLNGFILPIYLTSLSMSYQATCNRRTQVLNAHFNLTAPYFASLNLGGTISMRPPTTSKIPSYWLMDAYMAYRDLGLIKYGLGTRLEKSTFSPAFLRGLLSQYTSRPIRETPGWAKLSDFLNHHDGRTLRLIFSPVKPLELDPTLDRSVKFDQILRPSDWTVTTTP</sequence>
<dbReference type="RefSeq" id="WP_394818761.1">
    <property type="nucleotide sequence ID" value="NZ_JAWJZY010000001.1"/>
</dbReference>
<comment type="caution">
    <text evidence="1">The sequence shown here is derived from an EMBL/GenBank/DDBJ whole genome shotgun (WGS) entry which is preliminary data.</text>
</comment>
<dbReference type="Proteomes" id="UP001312908">
    <property type="component" value="Unassembled WGS sequence"/>
</dbReference>